<dbReference type="InterPro" id="IPR036361">
    <property type="entry name" value="SAP_dom_sf"/>
</dbReference>
<dbReference type="InterPro" id="IPR052788">
    <property type="entry name" value="RING-type_E3_ligase_ATL"/>
</dbReference>
<evidence type="ECO:0000256" key="8">
    <source>
        <dbReference type="SAM" id="SignalP"/>
    </source>
</evidence>
<dbReference type="InterPro" id="IPR013083">
    <property type="entry name" value="Znf_RING/FYVE/PHD"/>
</dbReference>
<keyword evidence="4" id="KW-0833">Ubl conjugation pathway</keyword>
<keyword evidence="8" id="KW-0732">Signal</keyword>
<dbReference type="SUPFAM" id="SSF68906">
    <property type="entry name" value="SAP domain"/>
    <property type="match status" value="1"/>
</dbReference>
<keyword evidence="3 6" id="KW-0863">Zinc-finger</keyword>
<dbReference type="EMBL" id="JAEHOC010000020">
    <property type="protein sequence ID" value="KAG2432842.1"/>
    <property type="molecule type" value="Genomic_DNA"/>
</dbReference>
<dbReference type="PANTHER" id="PTHR45798">
    <property type="entry name" value="RING-H2 FINGER PROTEIN ATL61-RELATED-RELATED"/>
    <property type="match status" value="1"/>
</dbReference>
<accession>A0A835SWM6</accession>
<evidence type="ECO:0000256" key="7">
    <source>
        <dbReference type="SAM" id="MobiDB-lite"/>
    </source>
</evidence>
<keyword evidence="11" id="KW-1185">Reference proteome</keyword>
<organism evidence="10 11">
    <name type="scientific">Chlamydomonas incerta</name>
    <dbReference type="NCBI Taxonomy" id="51695"/>
    <lineage>
        <taxon>Eukaryota</taxon>
        <taxon>Viridiplantae</taxon>
        <taxon>Chlorophyta</taxon>
        <taxon>core chlorophytes</taxon>
        <taxon>Chlorophyceae</taxon>
        <taxon>CS clade</taxon>
        <taxon>Chlamydomonadales</taxon>
        <taxon>Chlamydomonadaceae</taxon>
        <taxon>Chlamydomonas</taxon>
    </lineage>
</organism>
<dbReference type="InterPro" id="IPR024766">
    <property type="entry name" value="Znf_RING_H2"/>
</dbReference>
<feature type="signal peptide" evidence="8">
    <location>
        <begin position="1"/>
        <end position="31"/>
    </location>
</feature>
<evidence type="ECO:0000256" key="5">
    <source>
        <dbReference type="ARBA" id="ARBA00022833"/>
    </source>
</evidence>
<dbReference type="GO" id="GO:0008270">
    <property type="term" value="F:zinc ion binding"/>
    <property type="evidence" value="ECO:0007669"/>
    <property type="project" value="UniProtKB-KW"/>
</dbReference>
<dbReference type="InterPro" id="IPR001841">
    <property type="entry name" value="Znf_RING"/>
</dbReference>
<feature type="region of interest" description="Disordered" evidence="7">
    <location>
        <begin position="175"/>
        <end position="194"/>
    </location>
</feature>
<dbReference type="PROSITE" id="PS50089">
    <property type="entry name" value="ZF_RING_2"/>
    <property type="match status" value="1"/>
</dbReference>
<name>A0A835SWM6_CHLIN</name>
<evidence type="ECO:0000256" key="1">
    <source>
        <dbReference type="ARBA" id="ARBA00004906"/>
    </source>
</evidence>
<feature type="chain" id="PRO_5032394482" description="RING-type domain-containing protein" evidence="8">
    <location>
        <begin position="32"/>
        <end position="283"/>
    </location>
</feature>
<feature type="domain" description="RING-type" evidence="9">
    <location>
        <begin position="227"/>
        <end position="275"/>
    </location>
</feature>
<proteinExistence type="predicted"/>
<dbReference type="Proteomes" id="UP000650467">
    <property type="component" value="Unassembled WGS sequence"/>
</dbReference>
<dbReference type="PANTHER" id="PTHR45798:SF97">
    <property type="entry name" value="ALCOHOL-SENSITIVE RING FINGER PROTEIN 1"/>
    <property type="match status" value="1"/>
</dbReference>
<reference evidence="10" key="1">
    <citation type="journal article" date="2020" name="bioRxiv">
        <title>Comparative genomics of Chlamydomonas.</title>
        <authorList>
            <person name="Craig R.J."/>
            <person name="Hasan A.R."/>
            <person name="Ness R.W."/>
            <person name="Keightley P.D."/>
        </authorList>
    </citation>
    <scope>NUCLEOTIDE SEQUENCE</scope>
    <source>
        <strain evidence="10">SAG 7.73</strain>
    </source>
</reference>
<sequence>MIRFIRWIRANGGWRFFVRLLFQGYHGGAAAAAGAGPFGWPWGAAAGQRAGQPGAGRTGGGRRRVTVEEVAEALSKLPTEAYLTPREMAALSVHELKALLHGRGLEPVKCLEKGDLVRQLLEHGGSSADSCSICCEEYGPQAAEAAAEPARQAAAGAKAGCGGCGTVDGVADAAPRSGARGASQGASEARPEAGTGSPCGVGYGGGRAGENGAPASSSCNAAGARACGAAAAADDDTPVVLRVLRCGHRFHVECVDKWFLSATDYTREPACPLCNAPLIPQRQ</sequence>
<keyword evidence="2" id="KW-0479">Metal-binding</keyword>
<dbReference type="SUPFAM" id="SSF57850">
    <property type="entry name" value="RING/U-box"/>
    <property type="match status" value="1"/>
</dbReference>
<dbReference type="AlphaFoldDB" id="A0A835SWM6"/>
<dbReference type="OrthoDB" id="8062037at2759"/>
<comment type="pathway">
    <text evidence="1">Protein modification; protein ubiquitination.</text>
</comment>
<evidence type="ECO:0000259" key="9">
    <source>
        <dbReference type="PROSITE" id="PS50089"/>
    </source>
</evidence>
<keyword evidence="5" id="KW-0862">Zinc</keyword>
<comment type="caution">
    <text evidence="10">The sequence shown here is derived from an EMBL/GenBank/DDBJ whole genome shotgun (WGS) entry which is preliminary data.</text>
</comment>
<gene>
    <name evidence="10" type="ORF">HXX76_008575</name>
</gene>
<evidence type="ECO:0000256" key="6">
    <source>
        <dbReference type="PROSITE-ProRule" id="PRU00175"/>
    </source>
</evidence>
<evidence type="ECO:0000256" key="3">
    <source>
        <dbReference type="ARBA" id="ARBA00022771"/>
    </source>
</evidence>
<evidence type="ECO:0000313" key="11">
    <source>
        <dbReference type="Proteomes" id="UP000650467"/>
    </source>
</evidence>
<evidence type="ECO:0000313" key="10">
    <source>
        <dbReference type="EMBL" id="KAG2432842.1"/>
    </source>
</evidence>
<dbReference type="Pfam" id="PF12678">
    <property type="entry name" value="zf-rbx1"/>
    <property type="match status" value="1"/>
</dbReference>
<protein>
    <recommendedName>
        <fullName evidence="9">RING-type domain-containing protein</fullName>
    </recommendedName>
</protein>
<evidence type="ECO:0000256" key="4">
    <source>
        <dbReference type="ARBA" id="ARBA00022786"/>
    </source>
</evidence>
<evidence type="ECO:0000256" key="2">
    <source>
        <dbReference type="ARBA" id="ARBA00022723"/>
    </source>
</evidence>
<dbReference type="Gene3D" id="3.30.40.10">
    <property type="entry name" value="Zinc/RING finger domain, C3HC4 (zinc finger)"/>
    <property type="match status" value="1"/>
</dbReference>